<dbReference type="GO" id="GO:0004222">
    <property type="term" value="F:metalloendopeptidase activity"/>
    <property type="evidence" value="ECO:0007669"/>
    <property type="project" value="InterPro"/>
</dbReference>
<dbReference type="Gene3D" id="3.30.2010.10">
    <property type="entry name" value="Metalloproteases ('zincins'), catalytic domain"/>
    <property type="match status" value="1"/>
</dbReference>
<keyword evidence="4" id="KW-0378">Hydrolase</keyword>
<dbReference type="Pfam" id="PF01435">
    <property type="entry name" value="Peptidase_M48"/>
    <property type="match status" value="1"/>
</dbReference>
<feature type="domain" description="Peptidase M48" evidence="7">
    <location>
        <begin position="59"/>
        <end position="241"/>
    </location>
</feature>
<dbReference type="Gene3D" id="1.25.40.10">
    <property type="entry name" value="Tetratricopeptide repeat domain"/>
    <property type="match status" value="1"/>
</dbReference>
<evidence type="ECO:0000313" key="9">
    <source>
        <dbReference type="Proteomes" id="UP000033722"/>
    </source>
</evidence>
<evidence type="ECO:0000313" key="8">
    <source>
        <dbReference type="EMBL" id="KJV88033.1"/>
    </source>
</evidence>
<evidence type="ECO:0000256" key="5">
    <source>
        <dbReference type="ARBA" id="ARBA00022833"/>
    </source>
</evidence>
<dbReference type="AlphaFoldDB" id="A0A0F3Q679"/>
<gene>
    <name evidence="8" type="ORF">APHCRT_0243</name>
</gene>
<keyword evidence="2" id="KW-0645">Protease</keyword>
<name>A0A0F3Q679_ANAPH</name>
<dbReference type="GO" id="GO:0051603">
    <property type="term" value="P:proteolysis involved in protein catabolic process"/>
    <property type="evidence" value="ECO:0007669"/>
    <property type="project" value="TreeGrafter"/>
</dbReference>
<comment type="cofactor">
    <cofactor evidence="1">
        <name>Zn(2+)</name>
        <dbReference type="ChEBI" id="CHEBI:29105"/>
    </cofactor>
</comment>
<evidence type="ECO:0000256" key="4">
    <source>
        <dbReference type="ARBA" id="ARBA00022801"/>
    </source>
</evidence>
<evidence type="ECO:0000259" key="7">
    <source>
        <dbReference type="Pfam" id="PF01435"/>
    </source>
</evidence>
<dbReference type="EMBL" id="LAOD01000006">
    <property type="protein sequence ID" value="KJV88033.1"/>
    <property type="molecule type" value="Genomic_DNA"/>
</dbReference>
<dbReference type="InterPro" id="IPR051156">
    <property type="entry name" value="Mito/Outer_Membr_Metalloprot"/>
</dbReference>
<evidence type="ECO:0000256" key="1">
    <source>
        <dbReference type="ARBA" id="ARBA00001947"/>
    </source>
</evidence>
<dbReference type="CDD" id="cd07324">
    <property type="entry name" value="M48C_Oma1-like"/>
    <property type="match status" value="1"/>
</dbReference>
<dbReference type="Proteomes" id="UP000033722">
    <property type="component" value="Unassembled WGS sequence"/>
</dbReference>
<dbReference type="PANTHER" id="PTHR22726:SF1">
    <property type="entry name" value="METALLOENDOPEPTIDASE OMA1, MITOCHONDRIAL"/>
    <property type="match status" value="1"/>
</dbReference>
<dbReference type="InterPro" id="IPR011990">
    <property type="entry name" value="TPR-like_helical_dom_sf"/>
</dbReference>
<organism evidence="8 9">
    <name type="scientific">Anaplasma phagocytophilum str. CRT53-1</name>
    <dbReference type="NCBI Taxonomy" id="1359157"/>
    <lineage>
        <taxon>Bacteria</taxon>
        <taxon>Pseudomonadati</taxon>
        <taxon>Pseudomonadota</taxon>
        <taxon>Alphaproteobacteria</taxon>
        <taxon>Rickettsiales</taxon>
        <taxon>Anaplasmataceae</taxon>
        <taxon>Anaplasma</taxon>
        <taxon>phagocytophilum group</taxon>
    </lineage>
</organism>
<keyword evidence="3" id="KW-0479">Metal-binding</keyword>
<dbReference type="PATRIC" id="fig|1359157.3.peg.1705"/>
<dbReference type="GO" id="GO:0046872">
    <property type="term" value="F:metal ion binding"/>
    <property type="evidence" value="ECO:0007669"/>
    <property type="project" value="UniProtKB-KW"/>
</dbReference>
<evidence type="ECO:0000256" key="6">
    <source>
        <dbReference type="ARBA" id="ARBA00023049"/>
    </source>
</evidence>
<proteinExistence type="predicted"/>
<sequence>MNRLFIIEYFSVFNYHSFAEPRSTSMKVSVVLLCLMLIIPSVRCSGGIVFRDSEIENVIKKISKPLFAAAHVNVDEVKVFVVDDNRVNAFVAPNNYVFIHKGLLKFSKDPEVVVGVIAHEIGHMAQYHLIKQERELRNEMIAEGLGYILGMVTSLVLDPKIGHAIIAGSSTVSQRSFLAYSRTQEEIADQCALEYLDAAGYSHEGLLHVLRFFGQHEAQHLYLDEYMLTHPLSEQRLRKLYGYKKQREVVGFSEEDKASFERIVEKVKAFLMPLDTLKNRELSPYMQSIVDYREANVKDAIQRLNVLIDAAPTDPYLREIRAQILYKLGDVEACIADYKAALSQIPDDMLLKVELAQALVLKDPAQALPYLEQVMRVERDNPYVWKQLSLVYGRMGKVPMSYFALANMYFLEGDEKRFLEYVKLSKKYFDNNSFQLRIIQDLEDAYRAS</sequence>
<protein>
    <submittedName>
        <fullName evidence="8">Peptidase M48 family protein</fullName>
    </submittedName>
</protein>
<dbReference type="SUPFAM" id="SSF48452">
    <property type="entry name" value="TPR-like"/>
    <property type="match status" value="1"/>
</dbReference>
<evidence type="ECO:0000256" key="2">
    <source>
        <dbReference type="ARBA" id="ARBA00022670"/>
    </source>
</evidence>
<keyword evidence="5" id="KW-0862">Zinc</keyword>
<comment type="caution">
    <text evidence="8">The sequence shown here is derived from an EMBL/GenBank/DDBJ whole genome shotgun (WGS) entry which is preliminary data.</text>
</comment>
<accession>A0A0F3Q679</accession>
<keyword evidence="6" id="KW-0482">Metalloprotease</keyword>
<reference evidence="8 9" key="1">
    <citation type="submission" date="2015-01" db="EMBL/GenBank/DDBJ databases">
        <title>Genome Sequencing of Rickettsiales.</title>
        <authorList>
            <person name="Daugherty S.C."/>
            <person name="Su Q."/>
            <person name="Abolude K."/>
            <person name="Beier-Sexton M."/>
            <person name="Carlyon J.A."/>
            <person name="Carter R."/>
            <person name="Day N.P."/>
            <person name="Dumler S.J."/>
            <person name="Dyachenko V."/>
            <person name="Godinez A."/>
            <person name="Kurtti T.J."/>
            <person name="Lichay M."/>
            <person name="Mullins K.E."/>
            <person name="Ott S."/>
            <person name="Pappas-Brown V."/>
            <person name="Paris D.H."/>
            <person name="Patel P."/>
            <person name="Richards A.L."/>
            <person name="Sadzewicz L."/>
            <person name="Sears K."/>
            <person name="Seidman D."/>
            <person name="Sengamalay N."/>
            <person name="Stenos J."/>
            <person name="Tallon L.J."/>
            <person name="Vincent G."/>
            <person name="Fraser C.M."/>
            <person name="Munderloh U."/>
            <person name="Dunning-Hotopp J.C."/>
        </authorList>
    </citation>
    <scope>NUCLEOTIDE SEQUENCE [LARGE SCALE GENOMIC DNA]</scope>
    <source>
        <strain evidence="8 9">CRT53-1</strain>
    </source>
</reference>
<dbReference type="InterPro" id="IPR001915">
    <property type="entry name" value="Peptidase_M48"/>
</dbReference>
<evidence type="ECO:0000256" key="3">
    <source>
        <dbReference type="ARBA" id="ARBA00022723"/>
    </source>
</evidence>
<dbReference type="GO" id="GO:0016020">
    <property type="term" value="C:membrane"/>
    <property type="evidence" value="ECO:0007669"/>
    <property type="project" value="TreeGrafter"/>
</dbReference>
<dbReference type="PANTHER" id="PTHR22726">
    <property type="entry name" value="METALLOENDOPEPTIDASE OMA1"/>
    <property type="match status" value="1"/>
</dbReference>